<dbReference type="PROSITE" id="PS51864">
    <property type="entry name" value="ASTACIN"/>
    <property type="match status" value="1"/>
</dbReference>
<keyword evidence="1" id="KW-0645">Protease</keyword>
<evidence type="ECO:0000256" key="3">
    <source>
        <dbReference type="ARBA" id="ARBA00022801"/>
    </source>
</evidence>
<accession>A0A0R3PHZ6</accession>
<dbReference type="GO" id="GO:0006508">
    <property type="term" value="P:proteolysis"/>
    <property type="evidence" value="ECO:0007669"/>
    <property type="project" value="UniProtKB-KW"/>
</dbReference>
<feature type="chain" id="PRO_5043130114" evidence="7">
    <location>
        <begin position="16"/>
        <end position="231"/>
    </location>
</feature>
<organism evidence="11">
    <name type="scientific">Angiostrongylus costaricensis</name>
    <name type="common">Nematode worm</name>
    <dbReference type="NCBI Taxonomy" id="334426"/>
    <lineage>
        <taxon>Eukaryota</taxon>
        <taxon>Metazoa</taxon>
        <taxon>Ecdysozoa</taxon>
        <taxon>Nematoda</taxon>
        <taxon>Chromadorea</taxon>
        <taxon>Rhabditida</taxon>
        <taxon>Rhabditina</taxon>
        <taxon>Rhabditomorpha</taxon>
        <taxon>Strongyloidea</taxon>
        <taxon>Metastrongylidae</taxon>
        <taxon>Angiostrongylus</taxon>
    </lineage>
</organism>
<evidence type="ECO:0000313" key="9">
    <source>
        <dbReference type="EMBL" id="VDM55559.1"/>
    </source>
</evidence>
<keyword evidence="5" id="KW-0482">Metalloprotease</keyword>
<gene>
    <name evidence="9" type="ORF">ACOC_LOCUS3974</name>
</gene>
<evidence type="ECO:0000256" key="5">
    <source>
        <dbReference type="ARBA" id="ARBA00023049"/>
    </source>
</evidence>
<protein>
    <submittedName>
        <fullName evidence="11">Astacin domain-containing protein</fullName>
    </submittedName>
</protein>
<dbReference type="GO" id="GO:0046872">
    <property type="term" value="F:metal ion binding"/>
    <property type="evidence" value="ECO:0007669"/>
    <property type="project" value="UniProtKB-KW"/>
</dbReference>
<dbReference type="AlphaFoldDB" id="A0A0R3PHZ6"/>
<name>A0A0R3PHZ6_ANGCS</name>
<evidence type="ECO:0000256" key="4">
    <source>
        <dbReference type="ARBA" id="ARBA00022833"/>
    </source>
</evidence>
<keyword evidence="10" id="KW-1185">Reference proteome</keyword>
<dbReference type="PANTHER" id="PTHR10127">
    <property type="entry name" value="DISCOIDIN, CUB, EGF, LAMININ , AND ZINC METALLOPROTEASE DOMAIN CONTAINING"/>
    <property type="match status" value="1"/>
</dbReference>
<dbReference type="OrthoDB" id="5858430at2759"/>
<feature type="signal peptide" evidence="7">
    <location>
        <begin position="1"/>
        <end position="15"/>
    </location>
</feature>
<keyword evidence="7" id="KW-0732">Signal</keyword>
<dbReference type="Proteomes" id="UP000267027">
    <property type="component" value="Unassembled WGS sequence"/>
</dbReference>
<evidence type="ECO:0000313" key="10">
    <source>
        <dbReference type="Proteomes" id="UP000267027"/>
    </source>
</evidence>
<evidence type="ECO:0000256" key="6">
    <source>
        <dbReference type="PROSITE-ProRule" id="PRU01211"/>
    </source>
</evidence>
<dbReference type="WBParaSite" id="ACOC_0000397301-mRNA-1">
    <property type="protein sequence ID" value="ACOC_0000397301-mRNA-1"/>
    <property type="gene ID" value="ACOC_0000397301"/>
</dbReference>
<dbReference type="OMA" id="TCIKFTE"/>
<evidence type="ECO:0000313" key="11">
    <source>
        <dbReference type="WBParaSite" id="ACOC_0000397301-mRNA-1"/>
    </source>
</evidence>
<dbReference type="PANTHER" id="PTHR10127:SF780">
    <property type="entry name" value="METALLOENDOPEPTIDASE"/>
    <property type="match status" value="1"/>
</dbReference>
<evidence type="ECO:0000259" key="8">
    <source>
        <dbReference type="PROSITE" id="PS51864"/>
    </source>
</evidence>
<keyword evidence="4" id="KW-0862">Zinc</keyword>
<dbReference type="GO" id="GO:0004222">
    <property type="term" value="F:metalloendopeptidase activity"/>
    <property type="evidence" value="ECO:0007669"/>
    <property type="project" value="InterPro"/>
</dbReference>
<evidence type="ECO:0000256" key="7">
    <source>
        <dbReference type="SAM" id="SignalP"/>
    </source>
</evidence>
<evidence type="ECO:0000256" key="2">
    <source>
        <dbReference type="ARBA" id="ARBA00022723"/>
    </source>
</evidence>
<proteinExistence type="predicted"/>
<dbReference type="InterPro" id="IPR024079">
    <property type="entry name" value="MetalloPept_cat_dom_sf"/>
</dbReference>
<reference evidence="9 10" key="2">
    <citation type="submission" date="2018-11" db="EMBL/GenBank/DDBJ databases">
        <authorList>
            <consortium name="Pathogen Informatics"/>
        </authorList>
    </citation>
    <scope>NUCLEOTIDE SEQUENCE [LARGE SCALE GENOMIC DNA]</scope>
    <source>
        <strain evidence="9 10">Costa Rica</strain>
    </source>
</reference>
<sequence>MNISLLLFTVFCTRAELFDSRKSRSKSSASDENFEEELEEGYQLLKDEPNADDTKKLLQHLHKIEPEIKQKLTLSPEREVELQEAIENYSETRKDNIADAIEEINEKSKINRALFQGDMLLTREQVEEVLEDVKESEAKHRKRQAYRDKWYPKTLWSDGVYYAFHSNTTDAAKRVFRKAALLWQSLTCIKFTEDRNASNKILVIKETGCWSHVGRTGGTQGLSLGKGCETV</sequence>
<dbReference type="EMBL" id="UYYA01001681">
    <property type="protein sequence ID" value="VDM55559.1"/>
    <property type="molecule type" value="Genomic_DNA"/>
</dbReference>
<reference evidence="11" key="1">
    <citation type="submission" date="2017-02" db="UniProtKB">
        <authorList>
            <consortium name="WormBaseParasite"/>
        </authorList>
    </citation>
    <scope>IDENTIFICATION</scope>
</reference>
<keyword evidence="2" id="KW-0479">Metal-binding</keyword>
<dbReference type="SUPFAM" id="SSF55486">
    <property type="entry name" value="Metalloproteases ('zincins'), catalytic domain"/>
    <property type="match status" value="1"/>
</dbReference>
<comment type="caution">
    <text evidence="6">Lacks conserved residue(s) required for the propagation of feature annotation.</text>
</comment>
<evidence type="ECO:0000256" key="1">
    <source>
        <dbReference type="ARBA" id="ARBA00022670"/>
    </source>
</evidence>
<dbReference type="Gene3D" id="3.40.390.10">
    <property type="entry name" value="Collagenase (Catalytic Domain)"/>
    <property type="match status" value="1"/>
</dbReference>
<dbReference type="Pfam" id="PF01400">
    <property type="entry name" value="Astacin"/>
    <property type="match status" value="1"/>
</dbReference>
<keyword evidence="3" id="KW-0378">Hydrolase</keyword>
<feature type="domain" description="Peptidase M12A" evidence="8">
    <location>
        <begin position="144"/>
        <end position="231"/>
    </location>
</feature>
<dbReference type="InterPro" id="IPR001506">
    <property type="entry name" value="Peptidase_M12A"/>
</dbReference>